<evidence type="ECO:0000313" key="2">
    <source>
        <dbReference type="EMBL" id="GAF68928.1"/>
    </source>
</evidence>
<feature type="domain" description="Methyltransferase" evidence="1">
    <location>
        <begin position="38"/>
        <end position="111"/>
    </location>
</feature>
<comment type="caution">
    <text evidence="2">The sequence shown here is derived from an EMBL/GenBank/DDBJ whole genome shotgun (WGS) entry which is preliminary data.</text>
</comment>
<reference evidence="2" key="1">
    <citation type="journal article" date="2014" name="Front. Microbiol.">
        <title>High frequency of phylogenetically diverse reductive dehalogenase-homologous genes in deep subseafloor sedimentary metagenomes.</title>
        <authorList>
            <person name="Kawai M."/>
            <person name="Futagami T."/>
            <person name="Toyoda A."/>
            <person name="Takaki Y."/>
            <person name="Nishi S."/>
            <person name="Hori S."/>
            <person name="Arai W."/>
            <person name="Tsubouchi T."/>
            <person name="Morono Y."/>
            <person name="Uchiyama I."/>
            <person name="Ito T."/>
            <person name="Fujiyama A."/>
            <person name="Inagaki F."/>
            <person name="Takami H."/>
        </authorList>
    </citation>
    <scope>NUCLEOTIDE SEQUENCE</scope>
    <source>
        <strain evidence="2">Expedition CK06-06</strain>
    </source>
</reference>
<sequence>MEDNFSTLLDEWKEQLETPRYNSNLKELVYLINKYMKKDGSVLEIGGGISKHIQHIKSKERYVLDISKKLISLNKFKRATFLVGDVLKLPKNFENKFDVIFCNGLIHHIKD</sequence>
<gene>
    <name evidence="2" type="ORF">S01H1_04819</name>
</gene>
<dbReference type="CDD" id="cd02440">
    <property type="entry name" value="AdoMet_MTases"/>
    <property type="match status" value="1"/>
</dbReference>
<dbReference type="SUPFAM" id="SSF53335">
    <property type="entry name" value="S-adenosyl-L-methionine-dependent methyltransferases"/>
    <property type="match status" value="1"/>
</dbReference>
<accession>X0RJF5</accession>
<dbReference type="AlphaFoldDB" id="X0RJF5"/>
<dbReference type="Gene3D" id="3.40.50.150">
    <property type="entry name" value="Vaccinia Virus protein VP39"/>
    <property type="match status" value="1"/>
</dbReference>
<evidence type="ECO:0000259" key="1">
    <source>
        <dbReference type="Pfam" id="PF13847"/>
    </source>
</evidence>
<proteinExistence type="predicted"/>
<dbReference type="InterPro" id="IPR025714">
    <property type="entry name" value="Methyltranfer_dom"/>
</dbReference>
<feature type="non-terminal residue" evidence="2">
    <location>
        <position position="111"/>
    </location>
</feature>
<dbReference type="Pfam" id="PF13847">
    <property type="entry name" value="Methyltransf_31"/>
    <property type="match status" value="1"/>
</dbReference>
<dbReference type="InterPro" id="IPR029063">
    <property type="entry name" value="SAM-dependent_MTases_sf"/>
</dbReference>
<organism evidence="2">
    <name type="scientific">marine sediment metagenome</name>
    <dbReference type="NCBI Taxonomy" id="412755"/>
    <lineage>
        <taxon>unclassified sequences</taxon>
        <taxon>metagenomes</taxon>
        <taxon>ecological metagenomes</taxon>
    </lineage>
</organism>
<protein>
    <recommendedName>
        <fullName evidence="1">Methyltransferase domain-containing protein</fullName>
    </recommendedName>
</protein>
<name>X0RJF5_9ZZZZ</name>
<dbReference type="EMBL" id="BARS01002526">
    <property type="protein sequence ID" value="GAF68928.1"/>
    <property type="molecule type" value="Genomic_DNA"/>
</dbReference>